<dbReference type="InterPro" id="IPR010730">
    <property type="entry name" value="HET"/>
</dbReference>
<dbReference type="EMBL" id="NPIC01000016">
    <property type="protein sequence ID" value="RDL30184.1"/>
    <property type="molecule type" value="Genomic_DNA"/>
</dbReference>
<dbReference type="STRING" id="2656787.A0A370T9E0"/>
<sequence>MTSRHNDGLCRPCTKVNFHSLEEGRTKRTERETEFDVFWDLLSVLNEKNCPLCRLLISCLRNDDDFDFAEAGKFDHIYGVYAGHELRVLVKQKERTKRSSYSIQVCGDKNSQIQEHLVKIKPTTFDVKELKSWLDRCNNGHRQCSTKGDLLAKPLPNGFRLIDVKRGCIITAESDPIYCALSYVWGGGNQLTLNKQNLTTLEKEGALFGNDFLLPKSITDAIKLCKDLNQNYLWVDCLCILQDGEADKHNQVSSMDAVYNLAFLTIVAAAGDSANAGLPPFNSPRLNSHLLFHVETISGINFVSCLSPRIATEAITESKWATRGWTLQEYVLSKRTVIFTGRYVFFRCKEALWAEDFGLQFLSFRDNWPGWDLPLYRFSTTTQRASGQYLENYSQLVAQYVRRVLTKEEDILYAFLGILNRLENIIGTHLWGLPSKEFGSALLWSTNSSFSIKRRPLFPSWSWAGWIYTNGFPHEGIIRDGIYLGIGSWYEHSSILTCYNVGDDTEIQCFEQNHIGRVTSMRLRAIEEGISGSEFEIPIQKSIKEHFTPPKNYEHLLDSYISLKDRSGPPLSHYVFFWTSCSTLLVDRQPTYDREGNSSFGQFSIRLQPDSDHTIGHVRLDSEWREKQPEMLEFAVTTVGFYSGWFNYPRIALKFGLMLITSCTNTKPEAYTRVTAVQGRVELEDWIKSEPQQRLLALI</sequence>
<dbReference type="PANTHER" id="PTHR33112">
    <property type="entry name" value="DOMAIN PROTEIN, PUTATIVE-RELATED"/>
    <property type="match status" value="1"/>
</dbReference>
<gene>
    <name evidence="2" type="ORF">BP5553_10462</name>
</gene>
<name>A0A370T9E0_9HELO</name>
<dbReference type="PANTHER" id="PTHR33112:SF12">
    <property type="entry name" value="HETEROKARYON INCOMPATIBILITY DOMAIN-CONTAINING PROTEIN"/>
    <property type="match status" value="1"/>
</dbReference>
<proteinExistence type="predicted"/>
<evidence type="ECO:0000313" key="2">
    <source>
        <dbReference type="EMBL" id="RDL30184.1"/>
    </source>
</evidence>
<dbReference type="RefSeq" id="XP_031864792.1">
    <property type="nucleotide sequence ID" value="XM_032019085.1"/>
</dbReference>
<keyword evidence="3" id="KW-1185">Reference proteome</keyword>
<dbReference type="Proteomes" id="UP000254866">
    <property type="component" value="Unassembled WGS sequence"/>
</dbReference>
<dbReference type="OrthoDB" id="5428863at2759"/>
<protein>
    <recommendedName>
        <fullName evidence="1">Heterokaryon incompatibility domain-containing protein</fullName>
    </recommendedName>
</protein>
<feature type="domain" description="Heterokaryon incompatibility" evidence="1">
    <location>
        <begin position="178"/>
        <end position="329"/>
    </location>
</feature>
<reference evidence="2 3" key="1">
    <citation type="journal article" date="2018" name="IMA Fungus">
        <title>IMA Genome-F 9: Draft genome sequence of Annulohypoxylon stygium, Aspergillus mulundensis, Berkeleyomyces basicola (syn. Thielaviopsis basicola), Ceratocystis smalleyi, two Cercospora beticola strains, Coleophoma cylindrospora, Fusarium fracticaudum, Phialophora cf. hyalina, and Morchella septimelata.</title>
        <authorList>
            <person name="Wingfield B.D."/>
            <person name="Bills G.F."/>
            <person name="Dong Y."/>
            <person name="Huang W."/>
            <person name="Nel W.J."/>
            <person name="Swalarsk-Parry B.S."/>
            <person name="Vaghefi N."/>
            <person name="Wilken P.M."/>
            <person name="An Z."/>
            <person name="de Beer Z.W."/>
            <person name="De Vos L."/>
            <person name="Chen L."/>
            <person name="Duong T.A."/>
            <person name="Gao Y."/>
            <person name="Hammerbacher A."/>
            <person name="Kikkert J.R."/>
            <person name="Li Y."/>
            <person name="Li H."/>
            <person name="Li K."/>
            <person name="Li Q."/>
            <person name="Liu X."/>
            <person name="Ma X."/>
            <person name="Naidoo K."/>
            <person name="Pethybridge S.J."/>
            <person name="Sun J."/>
            <person name="Steenkamp E.T."/>
            <person name="van der Nest M.A."/>
            <person name="van Wyk S."/>
            <person name="Wingfield M.J."/>
            <person name="Xiong C."/>
            <person name="Yue Q."/>
            <person name="Zhang X."/>
        </authorList>
    </citation>
    <scope>NUCLEOTIDE SEQUENCE [LARGE SCALE GENOMIC DNA]</scope>
    <source>
        <strain evidence="2 3">BP 5553</strain>
    </source>
</reference>
<accession>A0A370T9E0</accession>
<evidence type="ECO:0000313" key="3">
    <source>
        <dbReference type="Proteomes" id="UP000254866"/>
    </source>
</evidence>
<comment type="caution">
    <text evidence="2">The sequence shown here is derived from an EMBL/GenBank/DDBJ whole genome shotgun (WGS) entry which is preliminary data.</text>
</comment>
<dbReference type="AlphaFoldDB" id="A0A370T9E0"/>
<evidence type="ECO:0000259" key="1">
    <source>
        <dbReference type="Pfam" id="PF06985"/>
    </source>
</evidence>
<organism evidence="2 3">
    <name type="scientific">Venustampulla echinocandica</name>
    <dbReference type="NCBI Taxonomy" id="2656787"/>
    <lineage>
        <taxon>Eukaryota</taxon>
        <taxon>Fungi</taxon>
        <taxon>Dikarya</taxon>
        <taxon>Ascomycota</taxon>
        <taxon>Pezizomycotina</taxon>
        <taxon>Leotiomycetes</taxon>
        <taxon>Helotiales</taxon>
        <taxon>Pleuroascaceae</taxon>
        <taxon>Venustampulla</taxon>
    </lineage>
</organism>
<dbReference type="GeneID" id="43603311"/>
<dbReference type="Pfam" id="PF06985">
    <property type="entry name" value="HET"/>
    <property type="match status" value="1"/>
</dbReference>